<dbReference type="CDD" id="cd17521">
    <property type="entry name" value="RMtype1_S_Sau13435ORF2165P_TRD2-CR2_like"/>
    <property type="match status" value="1"/>
</dbReference>
<dbReference type="GO" id="GO:0016787">
    <property type="term" value="F:hydrolase activity"/>
    <property type="evidence" value="ECO:0007669"/>
    <property type="project" value="UniProtKB-KW"/>
</dbReference>
<reference evidence="6 7" key="1">
    <citation type="submission" date="2024-09" db="EMBL/GenBank/DDBJ databases">
        <authorList>
            <person name="Sun Q."/>
            <person name="Mori K."/>
        </authorList>
    </citation>
    <scope>NUCLEOTIDE SEQUENCE [LARGE SCALE GENOMIC DNA]</scope>
    <source>
        <strain evidence="6 7">CECT 7682</strain>
    </source>
</reference>
<name>A0ABV5J432_9BACT</name>
<protein>
    <submittedName>
        <fullName evidence="6">Restriction endonuclease subunit S</fullName>
        <ecNumber evidence="6">3.1.21.-</ecNumber>
    </submittedName>
</protein>
<evidence type="ECO:0000256" key="3">
    <source>
        <dbReference type="ARBA" id="ARBA00023125"/>
    </source>
</evidence>
<dbReference type="InterPro" id="IPR000055">
    <property type="entry name" value="Restrct_endonuc_typeI_TRD"/>
</dbReference>
<evidence type="ECO:0000313" key="6">
    <source>
        <dbReference type="EMBL" id="MFB9210955.1"/>
    </source>
</evidence>
<dbReference type="EMBL" id="JBHMEW010000031">
    <property type="protein sequence ID" value="MFB9210955.1"/>
    <property type="molecule type" value="Genomic_DNA"/>
</dbReference>
<dbReference type="Gene3D" id="3.90.220.20">
    <property type="entry name" value="DNA methylase specificity domains"/>
    <property type="match status" value="2"/>
</dbReference>
<keyword evidence="6" id="KW-0255">Endonuclease</keyword>
<dbReference type="GO" id="GO:0004519">
    <property type="term" value="F:endonuclease activity"/>
    <property type="evidence" value="ECO:0007669"/>
    <property type="project" value="UniProtKB-KW"/>
</dbReference>
<sequence length="435" mass="49502">MIWKTKTLGDLCHIEKGKIGIQKATPGEFPLVVTAEERLSHNEFHFEGNAVIIPLVSSTGHGHKSLKRIHFQSGKFAVGNILCAVIPKDENVLRADYLFRFLDLNREKELVSRMKGMANVTLPMKEIAKVEIPIPPIEAQIDFVQQHSVLEEKSNDLGEEIEHQLEMVKKLRHAFLREAMQGRLVPQDINDETASVLLEKIKAEKERLIKEKKIKKQKHLPPITEEEIPFEIPENWRWCRLGVISNNIHYGFNASANPILQEVRLLRITDIQDNSVNWESVPGCNYKEKDILSYKLGINDIVIARTGGTIGKSFLVNEEPPNTTLFASYLIRIIPSKSLNASFLKYFLESPFYWEQLYEAAWGAGQPNVNATKLNALLLSLPPLSEQQRIVVKLDELMAYCDELEASIKESQQQNELLLQQVLREALEPESAILS</sequence>
<evidence type="ECO:0000256" key="2">
    <source>
        <dbReference type="ARBA" id="ARBA00022747"/>
    </source>
</evidence>
<organism evidence="6 7">
    <name type="scientific">Echinicola jeungdonensis</name>
    <dbReference type="NCBI Taxonomy" id="709343"/>
    <lineage>
        <taxon>Bacteria</taxon>
        <taxon>Pseudomonadati</taxon>
        <taxon>Bacteroidota</taxon>
        <taxon>Cytophagia</taxon>
        <taxon>Cytophagales</taxon>
        <taxon>Cyclobacteriaceae</taxon>
        <taxon>Echinicola</taxon>
    </lineage>
</organism>
<dbReference type="Proteomes" id="UP001589654">
    <property type="component" value="Unassembled WGS sequence"/>
</dbReference>
<dbReference type="Pfam" id="PF01420">
    <property type="entry name" value="Methylase_S"/>
    <property type="match status" value="2"/>
</dbReference>
<keyword evidence="4" id="KW-0175">Coiled coil</keyword>
<feature type="domain" description="Type I restriction modification DNA specificity" evidence="5">
    <location>
        <begin position="294"/>
        <end position="410"/>
    </location>
</feature>
<dbReference type="PANTHER" id="PTHR43140:SF1">
    <property type="entry name" value="TYPE I RESTRICTION ENZYME ECOKI SPECIFICITY SUBUNIT"/>
    <property type="match status" value="1"/>
</dbReference>
<dbReference type="RefSeq" id="WP_290246664.1">
    <property type="nucleotide sequence ID" value="NZ_JAUFQT010000001.1"/>
</dbReference>
<evidence type="ECO:0000256" key="4">
    <source>
        <dbReference type="SAM" id="Coils"/>
    </source>
</evidence>
<keyword evidence="7" id="KW-1185">Reference proteome</keyword>
<evidence type="ECO:0000259" key="5">
    <source>
        <dbReference type="Pfam" id="PF01420"/>
    </source>
</evidence>
<gene>
    <name evidence="6" type="ORF">ACFFUR_03990</name>
</gene>
<evidence type="ECO:0000256" key="1">
    <source>
        <dbReference type="ARBA" id="ARBA00010923"/>
    </source>
</evidence>
<keyword evidence="6" id="KW-0540">Nuclease</keyword>
<feature type="domain" description="Type I restriction modification DNA specificity" evidence="5">
    <location>
        <begin position="3"/>
        <end position="166"/>
    </location>
</feature>
<proteinExistence type="inferred from homology"/>
<keyword evidence="6" id="KW-0378">Hydrolase</keyword>
<keyword evidence="3" id="KW-0238">DNA-binding</keyword>
<dbReference type="InterPro" id="IPR044946">
    <property type="entry name" value="Restrct_endonuc_typeI_TRD_sf"/>
</dbReference>
<comment type="similarity">
    <text evidence="1">Belongs to the type-I restriction system S methylase family.</text>
</comment>
<dbReference type="EC" id="3.1.21.-" evidence="6"/>
<dbReference type="InterPro" id="IPR051212">
    <property type="entry name" value="Type-I_RE_S_subunit"/>
</dbReference>
<dbReference type="SUPFAM" id="SSF116734">
    <property type="entry name" value="DNA methylase specificity domain"/>
    <property type="match status" value="2"/>
</dbReference>
<dbReference type="PANTHER" id="PTHR43140">
    <property type="entry name" value="TYPE-1 RESTRICTION ENZYME ECOKI SPECIFICITY PROTEIN"/>
    <property type="match status" value="1"/>
</dbReference>
<feature type="coiled-coil region" evidence="4">
    <location>
        <begin position="394"/>
        <end position="421"/>
    </location>
</feature>
<evidence type="ECO:0000313" key="7">
    <source>
        <dbReference type="Proteomes" id="UP001589654"/>
    </source>
</evidence>
<comment type="caution">
    <text evidence="6">The sequence shown here is derived from an EMBL/GenBank/DDBJ whole genome shotgun (WGS) entry which is preliminary data.</text>
</comment>
<keyword evidence="2" id="KW-0680">Restriction system</keyword>
<accession>A0ABV5J432</accession>